<dbReference type="InterPro" id="IPR036875">
    <property type="entry name" value="Znf_CCHC_sf"/>
</dbReference>
<evidence type="ECO:0000313" key="4">
    <source>
        <dbReference type="Proteomes" id="UP000015105"/>
    </source>
</evidence>
<organism evidence="3 4">
    <name type="scientific">Aegilops tauschii subsp. strangulata</name>
    <name type="common">Goatgrass</name>
    <dbReference type="NCBI Taxonomy" id="200361"/>
    <lineage>
        <taxon>Eukaryota</taxon>
        <taxon>Viridiplantae</taxon>
        <taxon>Streptophyta</taxon>
        <taxon>Embryophyta</taxon>
        <taxon>Tracheophyta</taxon>
        <taxon>Spermatophyta</taxon>
        <taxon>Magnoliopsida</taxon>
        <taxon>Liliopsida</taxon>
        <taxon>Poales</taxon>
        <taxon>Poaceae</taxon>
        <taxon>BOP clade</taxon>
        <taxon>Pooideae</taxon>
        <taxon>Triticodae</taxon>
        <taxon>Triticeae</taxon>
        <taxon>Triticinae</taxon>
        <taxon>Aegilops</taxon>
    </lineage>
</organism>
<evidence type="ECO:0000313" key="3">
    <source>
        <dbReference type="EnsemblPlants" id="AET4Gv20562900.2"/>
    </source>
</evidence>
<reference evidence="3" key="5">
    <citation type="journal article" date="2021" name="G3 (Bethesda)">
        <title>Aegilops tauschii genome assembly Aet v5.0 features greater sequence contiguity and improved annotation.</title>
        <authorList>
            <person name="Wang L."/>
            <person name="Zhu T."/>
            <person name="Rodriguez J.C."/>
            <person name="Deal K.R."/>
            <person name="Dubcovsky J."/>
            <person name="McGuire P.E."/>
            <person name="Lux T."/>
            <person name="Spannagl M."/>
            <person name="Mayer K.F.X."/>
            <person name="Baldrich P."/>
            <person name="Meyers B.C."/>
            <person name="Huo N."/>
            <person name="Gu Y.Q."/>
            <person name="Zhou H."/>
            <person name="Devos K.M."/>
            <person name="Bennetzen J.L."/>
            <person name="Unver T."/>
            <person name="Budak H."/>
            <person name="Gulick P.J."/>
            <person name="Galiba G."/>
            <person name="Kalapos B."/>
            <person name="Nelson D.R."/>
            <person name="Li P."/>
            <person name="You F.M."/>
            <person name="Luo M.C."/>
            <person name="Dvorak J."/>
        </authorList>
    </citation>
    <scope>NUCLEOTIDE SEQUENCE [LARGE SCALE GENOMIC DNA]</scope>
    <source>
        <strain evidence="3">cv. AL8/78</strain>
    </source>
</reference>
<feature type="domain" description="CCHC-type" evidence="2">
    <location>
        <begin position="76"/>
        <end position="92"/>
    </location>
</feature>
<reference evidence="4" key="1">
    <citation type="journal article" date="2014" name="Science">
        <title>Ancient hybridizations among the ancestral genomes of bread wheat.</title>
        <authorList>
            <consortium name="International Wheat Genome Sequencing Consortium,"/>
            <person name="Marcussen T."/>
            <person name="Sandve S.R."/>
            <person name="Heier L."/>
            <person name="Spannagl M."/>
            <person name="Pfeifer M."/>
            <person name="Jakobsen K.S."/>
            <person name="Wulff B.B."/>
            <person name="Steuernagel B."/>
            <person name="Mayer K.F."/>
            <person name="Olsen O.A."/>
        </authorList>
    </citation>
    <scope>NUCLEOTIDE SEQUENCE [LARGE SCALE GENOMIC DNA]</scope>
    <source>
        <strain evidence="4">cv. AL8/78</strain>
    </source>
</reference>
<evidence type="ECO:0000259" key="2">
    <source>
        <dbReference type="PROSITE" id="PS50158"/>
    </source>
</evidence>
<dbReference type="AlphaFoldDB" id="A0A453II24"/>
<dbReference type="SMART" id="SM00343">
    <property type="entry name" value="ZnF_C2HC"/>
    <property type="match status" value="2"/>
</dbReference>
<dbReference type="GO" id="GO:0003676">
    <property type="term" value="F:nucleic acid binding"/>
    <property type="evidence" value="ECO:0007669"/>
    <property type="project" value="InterPro"/>
</dbReference>
<dbReference type="GO" id="GO:0008270">
    <property type="term" value="F:zinc ion binding"/>
    <property type="evidence" value="ECO:0007669"/>
    <property type="project" value="UniProtKB-KW"/>
</dbReference>
<reference evidence="4" key="2">
    <citation type="journal article" date="2017" name="Nat. Plants">
        <title>The Aegilops tauschii genome reveals multiple impacts of transposons.</title>
        <authorList>
            <person name="Zhao G."/>
            <person name="Zou C."/>
            <person name="Li K."/>
            <person name="Wang K."/>
            <person name="Li T."/>
            <person name="Gao L."/>
            <person name="Zhang X."/>
            <person name="Wang H."/>
            <person name="Yang Z."/>
            <person name="Liu X."/>
            <person name="Jiang W."/>
            <person name="Mao L."/>
            <person name="Kong X."/>
            <person name="Jiao Y."/>
            <person name="Jia J."/>
        </authorList>
    </citation>
    <scope>NUCLEOTIDE SEQUENCE [LARGE SCALE GENOMIC DNA]</scope>
    <source>
        <strain evidence="4">cv. AL8/78</strain>
    </source>
</reference>
<dbReference type="SUPFAM" id="SSF57756">
    <property type="entry name" value="Retrovirus zinc finger-like domains"/>
    <property type="match status" value="1"/>
</dbReference>
<proteinExistence type="predicted"/>
<reference evidence="3" key="3">
    <citation type="journal article" date="2017" name="Nature">
        <title>Genome sequence of the progenitor of the wheat D genome Aegilops tauschii.</title>
        <authorList>
            <person name="Luo M.C."/>
            <person name="Gu Y.Q."/>
            <person name="Puiu D."/>
            <person name="Wang H."/>
            <person name="Twardziok S.O."/>
            <person name="Deal K.R."/>
            <person name="Huo N."/>
            <person name="Zhu T."/>
            <person name="Wang L."/>
            <person name="Wang Y."/>
            <person name="McGuire P.E."/>
            <person name="Liu S."/>
            <person name="Long H."/>
            <person name="Ramasamy R.K."/>
            <person name="Rodriguez J.C."/>
            <person name="Van S.L."/>
            <person name="Yuan L."/>
            <person name="Wang Z."/>
            <person name="Xia Z."/>
            <person name="Xiao L."/>
            <person name="Anderson O.D."/>
            <person name="Ouyang S."/>
            <person name="Liang Y."/>
            <person name="Zimin A.V."/>
            <person name="Pertea G."/>
            <person name="Qi P."/>
            <person name="Bennetzen J.L."/>
            <person name="Dai X."/>
            <person name="Dawson M.W."/>
            <person name="Muller H.G."/>
            <person name="Kugler K."/>
            <person name="Rivarola-Duarte L."/>
            <person name="Spannagl M."/>
            <person name="Mayer K.F.X."/>
            <person name="Lu F.H."/>
            <person name="Bevan M.W."/>
            <person name="Leroy P."/>
            <person name="Li P."/>
            <person name="You F.M."/>
            <person name="Sun Q."/>
            <person name="Liu Z."/>
            <person name="Lyons E."/>
            <person name="Wicker T."/>
            <person name="Salzberg S.L."/>
            <person name="Devos K.M."/>
            <person name="Dvorak J."/>
        </authorList>
    </citation>
    <scope>NUCLEOTIDE SEQUENCE [LARGE SCALE GENOMIC DNA]</scope>
    <source>
        <strain evidence="3">cv. AL8/78</strain>
    </source>
</reference>
<evidence type="ECO:0000256" key="1">
    <source>
        <dbReference type="PROSITE-ProRule" id="PRU00047"/>
    </source>
</evidence>
<dbReference type="EnsemblPlants" id="AET4Gv20562900.2">
    <property type="protein sequence ID" value="AET4Gv20562900.2"/>
    <property type="gene ID" value="AET4Gv20562900"/>
</dbReference>
<dbReference type="Gramene" id="AET4Gv20562900.2">
    <property type="protein sequence ID" value="AET4Gv20562900.2"/>
    <property type="gene ID" value="AET4Gv20562900"/>
</dbReference>
<keyword evidence="4" id="KW-1185">Reference proteome</keyword>
<sequence>PPPATKSSISAARQDVACDADTCGGWQKVLPRRDVQLQASQAPALAPRPVPAWLHGRCCRCLFPGHCAADCRDPFRCYRCLENGHRSRECRNAWHPLSSLGRATVSPLPRLPVKHQQAPSPYKVQKEAPPLPKTFCCDSWASIVSAPAGSMAPTDISMRPTLERLDVADEE</sequence>
<protein>
    <recommendedName>
        <fullName evidence="2">CCHC-type domain-containing protein</fullName>
    </recommendedName>
</protein>
<name>A0A453II24_AEGTS</name>
<dbReference type="Gene3D" id="4.10.60.10">
    <property type="entry name" value="Zinc finger, CCHC-type"/>
    <property type="match status" value="1"/>
</dbReference>
<accession>A0A453II24</accession>
<dbReference type="PROSITE" id="PS50158">
    <property type="entry name" value="ZF_CCHC"/>
    <property type="match status" value="1"/>
</dbReference>
<keyword evidence="1" id="KW-0863">Zinc-finger</keyword>
<reference evidence="3" key="4">
    <citation type="submission" date="2019-03" db="UniProtKB">
        <authorList>
            <consortium name="EnsemblPlants"/>
        </authorList>
    </citation>
    <scope>IDENTIFICATION</scope>
</reference>
<dbReference type="InterPro" id="IPR001878">
    <property type="entry name" value="Znf_CCHC"/>
</dbReference>
<dbReference type="Proteomes" id="UP000015105">
    <property type="component" value="Chromosome 4D"/>
</dbReference>
<keyword evidence="1" id="KW-0862">Zinc</keyword>
<keyword evidence="1" id="KW-0479">Metal-binding</keyword>